<reference evidence="1 2" key="1">
    <citation type="submission" date="2015-11" db="EMBL/GenBank/DDBJ databases">
        <authorList>
            <person name="Zhang Y."/>
            <person name="Guo Z."/>
        </authorList>
    </citation>
    <scope>NUCLEOTIDE SEQUENCE [LARGE SCALE GENOMIC DNA]</scope>
    <source>
        <strain evidence="2">gdw1</strain>
    </source>
</reference>
<comment type="caution">
    <text evidence="1">The sequence shown here is derived from an EMBL/GenBank/DDBJ whole genome shotgun (WGS) entry which is preliminary data.</text>
</comment>
<sequence length="473" mass="53361">MAIESINFGDSVAGLLIDGVHENPYTGATLEIVSPGGVHVEVPYMSHDDTEQFRHVQEWFDSQTPPPNMLLFTEDGAISLFNTRWQGHSERLGRNTSLGTLAPEETVLAARDGSLGDPLCVSKVQSKLDGLNTGLGATAITTERETDKAGRLKKYRIDVEGNDVASWTQGDARMWLRSDWRIRHHDDGYSRLREVYDDFVIDSKFRDGPHPFFDHFVEHKKVANPLVFLYSRTIPFREHKVRDQRFVARLNGGRIYNAPYVELISHRSVREREQPLPTTGELGRPLAYFSQIGTPGLESWSANYDKWQRFILPAAAEAALVRRGAYLEDNVVSTSLALEAAGQLIGNRDGEGGTYYRGRPTTATWIYRCLHLLAVSWGDYVASTIGLARAIASTYNDVKHFDRGEFPSLEEADLVATVNRLVVRLLALHLTGKGDELLKPYRDDQRELWRVKQRFEGYNRRIADDGGTWIVTP</sequence>
<dbReference type="EMBL" id="LNZG01000046">
    <property type="protein sequence ID" value="ODA89490.1"/>
    <property type="molecule type" value="Genomic_DNA"/>
</dbReference>
<dbReference type="AlphaFoldDB" id="A0A1E2SIG2"/>
<evidence type="ECO:0008006" key="3">
    <source>
        <dbReference type="Google" id="ProtNLM"/>
    </source>
</evidence>
<dbReference type="RefSeq" id="WP_041767326.1">
    <property type="nucleotide sequence ID" value="NZ_LNZG01000046.1"/>
</dbReference>
<name>A0A1E2SIG2_LEIXY</name>
<organism evidence="1 2">
    <name type="scientific">Leifsonia xyli subsp. xyli</name>
    <dbReference type="NCBI Taxonomy" id="59736"/>
    <lineage>
        <taxon>Bacteria</taxon>
        <taxon>Bacillati</taxon>
        <taxon>Actinomycetota</taxon>
        <taxon>Actinomycetes</taxon>
        <taxon>Micrococcales</taxon>
        <taxon>Microbacteriaceae</taxon>
        <taxon>Leifsonia</taxon>
    </lineage>
</organism>
<gene>
    <name evidence="1" type="ORF">ATY41_05210</name>
</gene>
<evidence type="ECO:0000313" key="2">
    <source>
        <dbReference type="Proteomes" id="UP000094426"/>
    </source>
</evidence>
<protein>
    <recommendedName>
        <fullName evidence="3">ApeA N-terminal domain-containing protein</fullName>
    </recommendedName>
</protein>
<dbReference type="OrthoDB" id="3360192at2"/>
<proteinExistence type="predicted"/>
<evidence type="ECO:0000313" key="1">
    <source>
        <dbReference type="EMBL" id="ODA89490.1"/>
    </source>
</evidence>
<accession>A0A1E2SIG2</accession>
<dbReference type="Proteomes" id="UP000094426">
    <property type="component" value="Unassembled WGS sequence"/>
</dbReference>